<proteinExistence type="predicted"/>
<gene>
    <name evidence="1" type="ORF">A3SI_19775</name>
</gene>
<sequence length="106" mass="12296">MKEQVRASLHAQVRKQQRGIRASDIQTVVDWGKCIYKQGIRFFYLPKSLIRERGLSCSDGLSDLIVVLAGKDREMITCYKNPKALRRVKKKPKRCAKRGAVQEREY</sequence>
<keyword evidence="2" id="KW-1185">Reference proteome</keyword>
<dbReference type="AlphaFoldDB" id="I5BS76"/>
<accession>I5BS76</accession>
<dbReference type="STRING" id="1189621.A3SI_19775"/>
<name>I5BS76_9BACT</name>
<dbReference type="Proteomes" id="UP000005551">
    <property type="component" value="Unassembled WGS sequence"/>
</dbReference>
<evidence type="ECO:0000313" key="2">
    <source>
        <dbReference type="Proteomes" id="UP000005551"/>
    </source>
</evidence>
<dbReference type="RefSeq" id="WP_009057613.1">
    <property type="nucleotide sequence ID" value="NZ_AJYA01000087.1"/>
</dbReference>
<evidence type="ECO:0000313" key="1">
    <source>
        <dbReference type="EMBL" id="EIM72428.1"/>
    </source>
</evidence>
<organism evidence="1 2">
    <name type="scientific">Nitritalea halalkaliphila LW7</name>
    <dbReference type="NCBI Taxonomy" id="1189621"/>
    <lineage>
        <taxon>Bacteria</taxon>
        <taxon>Pseudomonadati</taxon>
        <taxon>Bacteroidota</taxon>
        <taxon>Cytophagia</taxon>
        <taxon>Cytophagales</taxon>
        <taxon>Cyclobacteriaceae</taxon>
        <taxon>Nitritalea</taxon>
    </lineage>
</organism>
<dbReference type="EMBL" id="AJYA01000087">
    <property type="protein sequence ID" value="EIM72428.1"/>
    <property type="molecule type" value="Genomic_DNA"/>
</dbReference>
<dbReference type="OrthoDB" id="840410at2"/>
<reference evidence="1 2" key="1">
    <citation type="submission" date="2012-05" db="EMBL/GenBank/DDBJ databases">
        <title>Genome sequence of Nitritalea halalkaliphila LW7.</title>
        <authorList>
            <person name="Jangir P.K."/>
            <person name="Singh A."/>
            <person name="Shivaji S."/>
            <person name="Sharma R."/>
        </authorList>
    </citation>
    <scope>NUCLEOTIDE SEQUENCE [LARGE SCALE GENOMIC DNA]</scope>
    <source>
        <strain evidence="1 2">LW7</strain>
    </source>
</reference>
<evidence type="ECO:0008006" key="3">
    <source>
        <dbReference type="Google" id="ProtNLM"/>
    </source>
</evidence>
<comment type="caution">
    <text evidence="1">The sequence shown here is derived from an EMBL/GenBank/DDBJ whole genome shotgun (WGS) entry which is preliminary data.</text>
</comment>
<protein>
    <recommendedName>
        <fullName evidence="3">DUF4258 domain-containing protein</fullName>
    </recommendedName>
</protein>